<protein>
    <recommendedName>
        <fullName evidence="7">BHLH domain-containing protein</fullName>
    </recommendedName>
</protein>
<sequence length="119" mass="13615">PSQSTSPRASSQNPGSKPAERPRLSESEKKSNHIASEQKRRMAIREGFDRLTELVPGLEGMGRSESVVLQKTVEYIRKNLEEEQELRRRVRELGISVEQMKAEGIQLRTRVISTQKSLW</sequence>
<keyword evidence="3" id="KW-0238">DNA-binding</keyword>
<evidence type="ECO:0000256" key="1">
    <source>
        <dbReference type="ARBA" id="ARBA00004123"/>
    </source>
</evidence>
<evidence type="ECO:0000313" key="9">
    <source>
        <dbReference type="Proteomes" id="UP000275078"/>
    </source>
</evidence>
<keyword evidence="2" id="KW-0805">Transcription regulation</keyword>
<dbReference type="GO" id="GO:0000978">
    <property type="term" value="F:RNA polymerase II cis-regulatory region sequence-specific DNA binding"/>
    <property type="evidence" value="ECO:0007669"/>
    <property type="project" value="TreeGrafter"/>
</dbReference>
<gene>
    <name evidence="8" type="ORF">BJ508DRAFT_200847</name>
</gene>
<name>A0A3N4HE85_ASCIM</name>
<dbReference type="Pfam" id="PF00010">
    <property type="entry name" value="HLH"/>
    <property type="match status" value="1"/>
</dbReference>
<proteinExistence type="predicted"/>
<evidence type="ECO:0000259" key="7">
    <source>
        <dbReference type="PROSITE" id="PS50888"/>
    </source>
</evidence>
<feature type="non-terminal residue" evidence="8">
    <location>
        <position position="119"/>
    </location>
</feature>
<dbReference type="Gene3D" id="4.10.280.10">
    <property type="entry name" value="Helix-loop-helix DNA-binding domain"/>
    <property type="match status" value="1"/>
</dbReference>
<dbReference type="PANTHER" id="PTHR15741:SF39">
    <property type="entry name" value="BHLH TRANSCRIPTION FACTOR (EUROFUNG)"/>
    <property type="match status" value="1"/>
</dbReference>
<evidence type="ECO:0000313" key="8">
    <source>
        <dbReference type="EMBL" id="RPA72519.1"/>
    </source>
</evidence>
<reference evidence="8 9" key="1">
    <citation type="journal article" date="2018" name="Nat. Ecol. Evol.">
        <title>Pezizomycetes genomes reveal the molecular basis of ectomycorrhizal truffle lifestyle.</title>
        <authorList>
            <person name="Murat C."/>
            <person name="Payen T."/>
            <person name="Noel B."/>
            <person name="Kuo A."/>
            <person name="Morin E."/>
            <person name="Chen J."/>
            <person name="Kohler A."/>
            <person name="Krizsan K."/>
            <person name="Balestrini R."/>
            <person name="Da Silva C."/>
            <person name="Montanini B."/>
            <person name="Hainaut M."/>
            <person name="Levati E."/>
            <person name="Barry K.W."/>
            <person name="Belfiori B."/>
            <person name="Cichocki N."/>
            <person name="Clum A."/>
            <person name="Dockter R.B."/>
            <person name="Fauchery L."/>
            <person name="Guy J."/>
            <person name="Iotti M."/>
            <person name="Le Tacon F."/>
            <person name="Lindquist E.A."/>
            <person name="Lipzen A."/>
            <person name="Malagnac F."/>
            <person name="Mello A."/>
            <person name="Molinier V."/>
            <person name="Miyauchi S."/>
            <person name="Poulain J."/>
            <person name="Riccioni C."/>
            <person name="Rubini A."/>
            <person name="Sitrit Y."/>
            <person name="Splivallo R."/>
            <person name="Traeger S."/>
            <person name="Wang M."/>
            <person name="Zifcakova L."/>
            <person name="Wipf D."/>
            <person name="Zambonelli A."/>
            <person name="Paolocci F."/>
            <person name="Nowrousian M."/>
            <person name="Ottonello S."/>
            <person name="Baldrian P."/>
            <person name="Spatafora J.W."/>
            <person name="Henrissat B."/>
            <person name="Nagy L.G."/>
            <person name="Aury J.M."/>
            <person name="Wincker P."/>
            <person name="Grigoriev I.V."/>
            <person name="Bonfante P."/>
            <person name="Martin F.M."/>
        </authorList>
    </citation>
    <scope>NUCLEOTIDE SEQUENCE [LARGE SCALE GENOMIC DNA]</scope>
    <source>
        <strain evidence="8 9">RN42</strain>
    </source>
</reference>
<dbReference type="PANTHER" id="PTHR15741">
    <property type="entry name" value="BASIC HELIX-LOOP-HELIX ZIP TRANSCRIPTION FACTOR"/>
    <property type="match status" value="1"/>
</dbReference>
<dbReference type="SMART" id="SM00353">
    <property type="entry name" value="HLH"/>
    <property type="match status" value="1"/>
</dbReference>
<dbReference type="GO" id="GO:0046983">
    <property type="term" value="F:protein dimerization activity"/>
    <property type="evidence" value="ECO:0007669"/>
    <property type="project" value="InterPro"/>
</dbReference>
<dbReference type="InterPro" id="IPR052207">
    <property type="entry name" value="Max-like/E-box_TFs"/>
</dbReference>
<evidence type="ECO:0000256" key="5">
    <source>
        <dbReference type="ARBA" id="ARBA00023242"/>
    </source>
</evidence>
<keyword evidence="4" id="KW-0804">Transcription</keyword>
<evidence type="ECO:0000256" key="3">
    <source>
        <dbReference type="ARBA" id="ARBA00023125"/>
    </source>
</evidence>
<dbReference type="PROSITE" id="PS50888">
    <property type="entry name" value="BHLH"/>
    <property type="match status" value="1"/>
</dbReference>
<accession>A0A3N4HE85</accession>
<evidence type="ECO:0000256" key="2">
    <source>
        <dbReference type="ARBA" id="ARBA00023015"/>
    </source>
</evidence>
<dbReference type="GO" id="GO:0005634">
    <property type="term" value="C:nucleus"/>
    <property type="evidence" value="ECO:0007669"/>
    <property type="project" value="UniProtKB-SubCell"/>
</dbReference>
<dbReference type="AlphaFoldDB" id="A0A3N4HE85"/>
<dbReference type="OrthoDB" id="5778525at2759"/>
<comment type="subcellular location">
    <subcellularLocation>
        <location evidence="1">Nucleus</location>
    </subcellularLocation>
</comment>
<dbReference type="InterPro" id="IPR036638">
    <property type="entry name" value="HLH_DNA-bd_sf"/>
</dbReference>
<feature type="non-terminal residue" evidence="8">
    <location>
        <position position="1"/>
    </location>
</feature>
<feature type="region of interest" description="Disordered" evidence="6">
    <location>
        <begin position="1"/>
        <end position="39"/>
    </location>
</feature>
<feature type="compositionally biased region" description="Polar residues" evidence="6">
    <location>
        <begin position="1"/>
        <end position="15"/>
    </location>
</feature>
<feature type="domain" description="BHLH" evidence="7">
    <location>
        <begin position="28"/>
        <end position="79"/>
    </location>
</feature>
<feature type="compositionally biased region" description="Basic and acidic residues" evidence="6">
    <location>
        <begin position="18"/>
        <end position="39"/>
    </location>
</feature>
<evidence type="ECO:0000256" key="4">
    <source>
        <dbReference type="ARBA" id="ARBA00023163"/>
    </source>
</evidence>
<dbReference type="STRING" id="1160509.A0A3N4HE85"/>
<dbReference type="Proteomes" id="UP000275078">
    <property type="component" value="Unassembled WGS sequence"/>
</dbReference>
<dbReference type="EMBL" id="ML119858">
    <property type="protein sequence ID" value="RPA72519.1"/>
    <property type="molecule type" value="Genomic_DNA"/>
</dbReference>
<dbReference type="SUPFAM" id="SSF47459">
    <property type="entry name" value="HLH, helix-loop-helix DNA-binding domain"/>
    <property type="match status" value="1"/>
</dbReference>
<dbReference type="InterPro" id="IPR011598">
    <property type="entry name" value="bHLH_dom"/>
</dbReference>
<keyword evidence="5" id="KW-0539">Nucleus</keyword>
<keyword evidence="9" id="KW-1185">Reference proteome</keyword>
<dbReference type="GO" id="GO:0000981">
    <property type="term" value="F:DNA-binding transcription factor activity, RNA polymerase II-specific"/>
    <property type="evidence" value="ECO:0007669"/>
    <property type="project" value="TreeGrafter"/>
</dbReference>
<evidence type="ECO:0000256" key="6">
    <source>
        <dbReference type="SAM" id="MobiDB-lite"/>
    </source>
</evidence>
<organism evidence="8 9">
    <name type="scientific">Ascobolus immersus RN42</name>
    <dbReference type="NCBI Taxonomy" id="1160509"/>
    <lineage>
        <taxon>Eukaryota</taxon>
        <taxon>Fungi</taxon>
        <taxon>Dikarya</taxon>
        <taxon>Ascomycota</taxon>
        <taxon>Pezizomycotina</taxon>
        <taxon>Pezizomycetes</taxon>
        <taxon>Pezizales</taxon>
        <taxon>Ascobolaceae</taxon>
        <taxon>Ascobolus</taxon>
    </lineage>
</organism>